<evidence type="ECO:0000259" key="1">
    <source>
        <dbReference type="PROSITE" id="PS50095"/>
    </source>
</evidence>
<evidence type="ECO:0000313" key="2">
    <source>
        <dbReference type="EMBL" id="MDI6097025.1"/>
    </source>
</evidence>
<feature type="domain" description="PLAT" evidence="1">
    <location>
        <begin position="1"/>
        <end position="77"/>
    </location>
</feature>
<dbReference type="Pfam" id="PF01477">
    <property type="entry name" value="PLAT"/>
    <property type="match status" value="1"/>
</dbReference>
<evidence type="ECO:0000313" key="3">
    <source>
        <dbReference type="Proteomes" id="UP001241758"/>
    </source>
</evidence>
<dbReference type="Gene3D" id="2.60.60.20">
    <property type="entry name" value="PLAT/LH2 domain"/>
    <property type="match status" value="1"/>
</dbReference>
<keyword evidence="3" id="KW-1185">Reference proteome</keyword>
<dbReference type="RefSeq" id="WP_282756174.1">
    <property type="nucleotide sequence ID" value="NZ_JASCTH010000001.1"/>
</dbReference>
<protein>
    <submittedName>
        <fullName evidence="2">PLAT/LH2 domain-containing protein</fullName>
    </submittedName>
</protein>
<dbReference type="InterPro" id="IPR036392">
    <property type="entry name" value="PLAT/LH2_dom_sf"/>
</dbReference>
<dbReference type="PROSITE" id="PS50095">
    <property type="entry name" value="PLAT"/>
    <property type="match status" value="1"/>
</dbReference>
<reference evidence="2 3" key="1">
    <citation type="submission" date="2023-05" db="EMBL/GenBank/DDBJ databases">
        <title>Actinoplanes sp. NEAU-A12 genome sequencing.</title>
        <authorList>
            <person name="Wang Z.-S."/>
        </authorList>
    </citation>
    <scope>NUCLEOTIDE SEQUENCE [LARGE SCALE GENOMIC DNA]</scope>
    <source>
        <strain evidence="2 3">NEAU-A12</strain>
    </source>
</reference>
<dbReference type="InterPro" id="IPR001024">
    <property type="entry name" value="PLAT/LH2_dom"/>
</dbReference>
<dbReference type="SUPFAM" id="SSF49723">
    <property type="entry name" value="Lipase/lipooxygenase domain (PLAT/LH2 domain)"/>
    <property type="match status" value="1"/>
</dbReference>
<name>A0ABT6WBC6_9ACTN</name>
<proteinExistence type="predicted"/>
<dbReference type="EMBL" id="JASCTH010000001">
    <property type="protein sequence ID" value="MDI6097025.1"/>
    <property type="molecule type" value="Genomic_DNA"/>
</dbReference>
<gene>
    <name evidence="2" type="ORF">QLQ12_00190</name>
</gene>
<organism evidence="2 3">
    <name type="scientific">Actinoplanes sandaracinus</name>
    <dbReference type="NCBI Taxonomy" id="3045177"/>
    <lineage>
        <taxon>Bacteria</taxon>
        <taxon>Bacillati</taxon>
        <taxon>Actinomycetota</taxon>
        <taxon>Actinomycetes</taxon>
        <taxon>Micromonosporales</taxon>
        <taxon>Micromonosporaceae</taxon>
        <taxon>Actinoplanes</taxon>
    </lineage>
</organism>
<sequence length="77" mass="8927">MDVHRAEKANPYTLPSKRGESLGIVRTVTVQKSAPERDAWYLEYVQVHDESEGRVYVCPVNRWFGQTDSIQHRFTCS</sequence>
<dbReference type="Proteomes" id="UP001241758">
    <property type="component" value="Unassembled WGS sequence"/>
</dbReference>
<comment type="caution">
    <text evidence="2">The sequence shown here is derived from an EMBL/GenBank/DDBJ whole genome shotgun (WGS) entry which is preliminary data.</text>
</comment>
<accession>A0ABT6WBC6</accession>